<dbReference type="InterPro" id="IPR036047">
    <property type="entry name" value="F-box-like_dom_sf"/>
</dbReference>
<reference evidence="1 2" key="1">
    <citation type="journal article" date="2018" name="New Phytol.">
        <title>Phylogenomics of Endogonaceae and evolution of mycorrhizas within Mucoromycota.</title>
        <authorList>
            <person name="Chang Y."/>
            <person name="Desiro A."/>
            <person name="Na H."/>
            <person name="Sandor L."/>
            <person name="Lipzen A."/>
            <person name="Clum A."/>
            <person name="Barry K."/>
            <person name="Grigoriev I.V."/>
            <person name="Martin F.M."/>
            <person name="Stajich J.E."/>
            <person name="Smith M.E."/>
            <person name="Bonito G."/>
            <person name="Spatafora J.W."/>
        </authorList>
    </citation>
    <scope>NUCLEOTIDE SEQUENCE [LARGE SCALE GENOMIC DNA]</scope>
    <source>
        <strain evidence="1 2">GMNB39</strain>
    </source>
</reference>
<dbReference type="Gene3D" id="3.80.10.10">
    <property type="entry name" value="Ribonuclease Inhibitor"/>
    <property type="match status" value="1"/>
</dbReference>
<comment type="caution">
    <text evidence="1">The sequence shown here is derived from an EMBL/GenBank/DDBJ whole genome shotgun (WGS) entry which is preliminary data.</text>
</comment>
<dbReference type="SUPFAM" id="SSF81383">
    <property type="entry name" value="F-box domain"/>
    <property type="match status" value="1"/>
</dbReference>
<organism evidence="1 2">
    <name type="scientific">Jimgerdemannia flammicorona</name>
    <dbReference type="NCBI Taxonomy" id="994334"/>
    <lineage>
        <taxon>Eukaryota</taxon>
        <taxon>Fungi</taxon>
        <taxon>Fungi incertae sedis</taxon>
        <taxon>Mucoromycota</taxon>
        <taxon>Mucoromycotina</taxon>
        <taxon>Endogonomycetes</taxon>
        <taxon>Endogonales</taxon>
        <taxon>Endogonaceae</taxon>
        <taxon>Jimgerdemannia</taxon>
    </lineage>
</organism>
<dbReference type="SUPFAM" id="SSF52047">
    <property type="entry name" value="RNI-like"/>
    <property type="match status" value="1"/>
</dbReference>
<dbReference type="InterPro" id="IPR032675">
    <property type="entry name" value="LRR_dom_sf"/>
</dbReference>
<gene>
    <name evidence="1" type="ORF">BC936DRAFT_138450</name>
</gene>
<evidence type="ECO:0000313" key="1">
    <source>
        <dbReference type="EMBL" id="RUP36995.1"/>
    </source>
</evidence>
<sequence length="493" mass="56077">MQTIRRSTIPSQSASPPTHTLTHRTLLISQPVACDPVPPKARVCSEHILLPSFRIPPSRNHLTMSKKMKSAFKSVLSHPNWSKISPTPSSSAPLIKTTPSTSAKQYGKTASKTTEDLPYRASLSIVPSRPREFVVRSRPLSAVLPRPHLLPRELWMDIFDWVYAMSTASGRGVSQVLKCASVCRDWNTLARSFIRHLHLTFTKTKSMIHIREFESVLQRNRDLGIQPSALMDGIHIRVETLFRNIKNVELEFDDNAECLLNIIASMRPLRELRLDFESFTVSDSRMQRLSLFYQHLALYCSNIKIVKLINCPSITLHPGLAPMLSTIAAPEIVILDWFIPDDSILAALSNPASIRQFEMHGYLTMETTMVPVFILCCPRLESFVIDNPSVANEEVLRALASSCPRLKHVSFVNCWQLRGESVENLEWLELDHIDLKGSPVSPSFIKLLMRTCPSLKTIELPRFMDNGRYCSLLEKQRFFVDHSGDLRRWRKVL</sequence>
<dbReference type="AlphaFoldDB" id="A0A433CEE1"/>
<keyword evidence="2" id="KW-1185">Reference proteome</keyword>
<dbReference type="Proteomes" id="UP000268093">
    <property type="component" value="Unassembled WGS sequence"/>
</dbReference>
<protein>
    <submittedName>
        <fullName evidence="1">Uncharacterized protein</fullName>
    </submittedName>
</protein>
<name>A0A433CEE1_9FUNG</name>
<proteinExistence type="predicted"/>
<evidence type="ECO:0000313" key="2">
    <source>
        <dbReference type="Proteomes" id="UP000268093"/>
    </source>
</evidence>
<dbReference type="EMBL" id="RBNI01013128">
    <property type="protein sequence ID" value="RUP36995.1"/>
    <property type="molecule type" value="Genomic_DNA"/>
</dbReference>
<accession>A0A433CEE1</accession>
<dbReference type="OrthoDB" id="7537227at2759"/>